<dbReference type="PANTHER" id="PTHR43162">
    <property type="match status" value="1"/>
</dbReference>
<dbReference type="Pfam" id="PF13460">
    <property type="entry name" value="NAD_binding_10"/>
    <property type="match status" value="1"/>
</dbReference>
<comment type="caution">
    <text evidence="2">The sequence shown here is derived from an EMBL/GenBank/DDBJ whole genome shotgun (WGS) entry which is preliminary data.</text>
</comment>
<reference evidence="2 3" key="1">
    <citation type="submission" date="2020-07" db="EMBL/GenBank/DDBJ databases">
        <title>Sequencing the genomes of 1000 actinobacteria strains.</title>
        <authorList>
            <person name="Klenk H.-P."/>
        </authorList>
    </citation>
    <scope>NUCLEOTIDE SEQUENCE [LARGE SCALE GENOMIC DNA]</scope>
    <source>
        <strain evidence="2 3">DSM 45975</strain>
    </source>
</reference>
<accession>A0A839DWX8</accession>
<evidence type="ECO:0000259" key="1">
    <source>
        <dbReference type="Pfam" id="PF13460"/>
    </source>
</evidence>
<dbReference type="InterPro" id="IPR036291">
    <property type="entry name" value="NAD(P)-bd_dom_sf"/>
</dbReference>
<dbReference type="Gene3D" id="3.40.50.720">
    <property type="entry name" value="NAD(P)-binding Rossmann-like Domain"/>
    <property type="match status" value="1"/>
</dbReference>
<keyword evidence="3" id="KW-1185">Reference proteome</keyword>
<sequence>MIVVTGATGNVGSVVVRRLAERGVSARALTRDASRAVMPSGVDVVEGDLTRPESLRPAWDDAESLFLLTTGNEDVAAILESARQAGIEHVVLVSSLLAQTHPDSPIGRGALRGERAVRDSGMSWTILRAWEFSSNAVWWAPSIRDHGTVRATGVDAASPVIDPADIAAVAAAALTERGHEGRIHALTGPAEVTVRERVRILGRVLDRDLVLEEMNAAEALENLKRFMPEEVVEPVIGTDSGEDRGPGVLSTVESVTGAPARTFHQWALDHTGAFR</sequence>
<organism evidence="2 3">
    <name type="scientific">Halosaccharopolyspora lacisalsi</name>
    <dbReference type="NCBI Taxonomy" id="1000566"/>
    <lineage>
        <taxon>Bacteria</taxon>
        <taxon>Bacillati</taxon>
        <taxon>Actinomycetota</taxon>
        <taxon>Actinomycetes</taxon>
        <taxon>Pseudonocardiales</taxon>
        <taxon>Pseudonocardiaceae</taxon>
        <taxon>Halosaccharopolyspora</taxon>
    </lineage>
</organism>
<feature type="domain" description="NAD(P)-binding" evidence="1">
    <location>
        <begin position="6"/>
        <end position="176"/>
    </location>
</feature>
<dbReference type="RefSeq" id="WP_182543961.1">
    <property type="nucleotide sequence ID" value="NZ_JACGWZ010000002.1"/>
</dbReference>
<dbReference type="SUPFAM" id="SSF51735">
    <property type="entry name" value="NAD(P)-binding Rossmann-fold domains"/>
    <property type="match status" value="1"/>
</dbReference>
<dbReference type="EMBL" id="JACGWZ010000002">
    <property type="protein sequence ID" value="MBA8824736.1"/>
    <property type="molecule type" value="Genomic_DNA"/>
</dbReference>
<dbReference type="AlphaFoldDB" id="A0A839DWX8"/>
<proteinExistence type="predicted"/>
<evidence type="ECO:0000313" key="2">
    <source>
        <dbReference type="EMBL" id="MBA8824736.1"/>
    </source>
</evidence>
<dbReference type="InterPro" id="IPR016040">
    <property type="entry name" value="NAD(P)-bd_dom"/>
</dbReference>
<dbReference type="Proteomes" id="UP000569329">
    <property type="component" value="Unassembled WGS sequence"/>
</dbReference>
<name>A0A839DWX8_9PSEU</name>
<dbReference type="Gene3D" id="3.90.25.10">
    <property type="entry name" value="UDP-galactose 4-epimerase, domain 1"/>
    <property type="match status" value="1"/>
</dbReference>
<dbReference type="InterPro" id="IPR051604">
    <property type="entry name" value="Ergot_Alk_Oxidoreductase"/>
</dbReference>
<evidence type="ECO:0000313" key="3">
    <source>
        <dbReference type="Proteomes" id="UP000569329"/>
    </source>
</evidence>
<gene>
    <name evidence="2" type="ORF">FHX42_002083</name>
</gene>
<dbReference type="PANTHER" id="PTHR43162:SF1">
    <property type="entry name" value="PRESTALK A DIFFERENTIATION PROTEIN A"/>
    <property type="match status" value="1"/>
</dbReference>
<protein>
    <submittedName>
        <fullName evidence="2">Uncharacterized protein YbjT (DUF2867 family)</fullName>
    </submittedName>
</protein>